<reference evidence="2" key="1">
    <citation type="submission" date="2022-05" db="EMBL/GenBank/DDBJ databases">
        <title>The Musa troglodytarum L. genome provides insights into the mechanism of non-climacteric behaviour and enrichment of carotenoids.</title>
        <authorList>
            <person name="Wang J."/>
        </authorList>
    </citation>
    <scope>NUCLEOTIDE SEQUENCE</scope>
    <source>
        <tissue evidence="2">Leaf</tissue>
    </source>
</reference>
<evidence type="ECO:0000313" key="2">
    <source>
        <dbReference type="EMBL" id="URE06525.1"/>
    </source>
</evidence>
<keyword evidence="1" id="KW-0732">Signal</keyword>
<evidence type="ECO:0000256" key="1">
    <source>
        <dbReference type="SAM" id="SignalP"/>
    </source>
</evidence>
<evidence type="ECO:0000313" key="3">
    <source>
        <dbReference type="Proteomes" id="UP001055439"/>
    </source>
</evidence>
<feature type="signal peptide" evidence="1">
    <location>
        <begin position="1"/>
        <end position="26"/>
    </location>
</feature>
<proteinExistence type="predicted"/>
<dbReference type="AlphaFoldDB" id="A0A9E7G2N3"/>
<keyword evidence="3" id="KW-1185">Reference proteome</keyword>
<organism evidence="2 3">
    <name type="scientific">Musa troglodytarum</name>
    <name type="common">fe'i banana</name>
    <dbReference type="NCBI Taxonomy" id="320322"/>
    <lineage>
        <taxon>Eukaryota</taxon>
        <taxon>Viridiplantae</taxon>
        <taxon>Streptophyta</taxon>
        <taxon>Embryophyta</taxon>
        <taxon>Tracheophyta</taxon>
        <taxon>Spermatophyta</taxon>
        <taxon>Magnoliopsida</taxon>
        <taxon>Liliopsida</taxon>
        <taxon>Zingiberales</taxon>
        <taxon>Musaceae</taxon>
        <taxon>Musa</taxon>
    </lineage>
</organism>
<protein>
    <submittedName>
        <fullName evidence="2">Uncharacterized protein</fullName>
    </submittedName>
</protein>
<dbReference type="Proteomes" id="UP001055439">
    <property type="component" value="Chromosome 5"/>
</dbReference>
<name>A0A9E7G2N3_9LILI</name>
<gene>
    <name evidence="2" type="ORF">MUK42_19351</name>
</gene>
<feature type="chain" id="PRO_5039702393" evidence="1">
    <location>
        <begin position="27"/>
        <end position="67"/>
    </location>
</feature>
<dbReference type="EMBL" id="CP097507">
    <property type="protein sequence ID" value="URE06525.1"/>
    <property type="molecule type" value="Genomic_DNA"/>
</dbReference>
<sequence>MATASRNVVVLALCLLLLVVASSGDAVDCSLHDNCFYDCMRKGYWRFQCMPCFLCEPEDDTDGEPAD</sequence>
<accession>A0A9E7G2N3</accession>